<proteinExistence type="predicted"/>
<feature type="signal peptide" evidence="1">
    <location>
        <begin position="1"/>
        <end position="22"/>
    </location>
</feature>
<organism evidence="2 3">
    <name type="scientific">Streptomyces microflavus</name>
    <name type="common">Streptomyces lipmanii</name>
    <dbReference type="NCBI Taxonomy" id="1919"/>
    <lineage>
        <taxon>Bacteria</taxon>
        <taxon>Bacillati</taxon>
        <taxon>Actinomycetota</taxon>
        <taxon>Actinomycetes</taxon>
        <taxon>Kitasatosporales</taxon>
        <taxon>Streptomycetaceae</taxon>
        <taxon>Streptomyces</taxon>
    </lineage>
</organism>
<sequence length="104" mass="10596">MGMTRITTTVLAAVLGCSGVLAVGSAAGASAPFGCQYKVLWPTAGVYENPNPNSVVVKTKHAGDIVGASTCEGAAYNEYGYVLVATDAAADGRGWMRVEAVVQI</sequence>
<keyword evidence="2" id="KW-0808">Transferase</keyword>
<dbReference type="AlphaFoldDB" id="A0A6N9V6K0"/>
<dbReference type="Proteomes" id="UP000471648">
    <property type="component" value="Unassembled WGS sequence"/>
</dbReference>
<evidence type="ECO:0000256" key="1">
    <source>
        <dbReference type="SAM" id="SignalP"/>
    </source>
</evidence>
<accession>A0A6N9V6K0</accession>
<dbReference type="PROSITE" id="PS51257">
    <property type="entry name" value="PROKAR_LIPOPROTEIN"/>
    <property type="match status" value="1"/>
</dbReference>
<dbReference type="EMBL" id="JAAGME010000382">
    <property type="protein sequence ID" value="NEB67295.1"/>
    <property type="molecule type" value="Genomic_DNA"/>
</dbReference>
<name>A0A6N9V6K0_STRMI</name>
<evidence type="ECO:0000313" key="2">
    <source>
        <dbReference type="EMBL" id="NEB67295.1"/>
    </source>
</evidence>
<comment type="caution">
    <text evidence="2">The sequence shown here is derived from an EMBL/GenBank/DDBJ whole genome shotgun (WGS) entry which is preliminary data.</text>
</comment>
<dbReference type="GO" id="GO:0016740">
    <property type="term" value="F:transferase activity"/>
    <property type="evidence" value="ECO:0007669"/>
    <property type="project" value="UniProtKB-KW"/>
</dbReference>
<reference evidence="2 3" key="1">
    <citation type="submission" date="2020-01" db="EMBL/GenBank/DDBJ databases">
        <title>Insect and environment-associated Actinomycetes.</title>
        <authorList>
            <person name="Currrie C."/>
            <person name="Chevrette M."/>
            <person name="Carlson C."/>
            <person name="Stubbendieck R."/>
            <person name="Wendt-Pienkowski E."/>
        </authorList>
    </citation>
    <scope>NUCLEOTIDE SEQUENCE [LARGE SCALE GENOMIC DNA]</scope>
    <source>
        <strain evidence="2 3">SID14438</strain>
    </source>
</reference>
<feature type="chain" id="PRO_5026969721" evidence="1">
    <location>
        <begin position="23"/>
        <end position="104"/>
    </location>
</feature>
<evidence type="ECO:0000313" key="3">
    <source>
        <dbReference type="Proteomes" id="UP000471648"/>
    </source>
</evidence>
<keyword evidence="1" id="KW-0732">Signal</keyword>
<protein>
    <submittedName>
        <fullName evidence="2">Glycosyltransferase</fullName>
    </submittedName>
</protein>
<gene>
    <name evidence="2" type="ORF">G3I39_09575</name>
</gene>